<dbReference type="AlphaFoldDB" id="A0AAN8YEW1"/>
<gene>
    <name evidence="1" type="ORF">RDI58_013050</name>
</gene>
<keyword evidence="2" id="KW-1185">Reference proteome</keyword>
<dbReference type="EMBL" id="JBANQN010000005">
    <property type="protein sequence ID" value="KAK6789251.1"/>
    <property type="molecule type" value="Genomic_DNA"/>
</dbReference>
<reference evidence="1 2" key="1">
    <citation type="submission" date="2024-02" db="EMBL/GenBank/DDBJ databases">
        <title>de novo genome assembly of Solanum bulbocastanum strain 11H21.</title>
        <authorList>
            <person name="Hosaka A.J."/>
        </authorList>
    </citation>
    <scope>NUCLEOTIDE SEQUENCE [LARGE SCALE GENOMIC DNA]</scope>
    <source>
        <tissue evidence="1">Young leaves</tissue>
    </source>
</reference>
<name>A0AAN8YEW1_SOLBU</name>
<evidence type="ECO:0000313" key="1">
    <source>
        <dbReference type="EMBL" id="KAK6789251.1"/>
    </source>
</evidence>
<evidence type="ECO:0000313" key="2">
    <source>
        <dbReference type="Proteomes" id="UP001371456"/>
    </source>
</evidence>
<accession>A0AAN8YEW1</accession>
<dbReference type="Proteomes" id="UP001371456">
    <property type="component" value="Unassembled WGS sequence"/>
</dbReference>
<protein>
    <submittedName>
        <fullName evidence="1">Uncharacterized protein</fullName>
    </submittedName>
</protein>
<sequence length="41" mass="4689">MPIHLLSACNPPAWVIANLQRMFAKFFWSNTVGNSSKHWTS</sequence>
<organism evidence="1 2">
    <name type="scientific">Solanum bulbocastanum</name>
    <name type="common">Wild potato</name>
    <dbReference type="NCBI Taxonomy" id="147425"/>
    <lineage>
        <taxon>Eukaryota</taxon>
        <taxon>Viridiplantae</taxon>
        <taxon>Streptophyta</taxon>
        <taxon>Embryophyta</taxon>
        <taxon>Tracheophyta</taxon>
        <taxon>Spermatophyta</taxon>
        <taxon>Magnoliopsida</taxon>
        <taxon>eudicotyledons</taxon>
        <taxon>Gunneridae</taxon>
        <taxon>Pentapetalae</taxon>
        <taxon>asterids</taxon>
        <taxon>lamiids</taxon>
        <taxon>Solanales</taxon>
        <taxon>Solanaceae</taxon>
        <taxon>Solanoideae</taxon>
        <taxon>Solaneae</taxon>
        <taxon>Solanum</taxon>
    </lineage>
</organism>
<comment type="caution">
    <text evidence="1">The sequence shown here is derived from an EMBL/GenBank/DDBJ whole genome shotgun (WGS) entry which is preliminary data.</text>
</comment>
<proteinExistence type="predicted"/>